<evidence type="ECO:0000256" key="8">
    <source>
        <dbReference type="ARBA" id="ARBA00022737"/>
    </source>
</evidence>
<evidence type="ECO:0000256" key="10">
    <source>
        <dbReference type="ARBA" id="ARBA00022801"/>
    </source>
</evidence>
<feature type="domain" description="PDZ" evidence="15">
    <location>
        <begin position="390"/>
        <end position="473"/>
    </location>
</feature>
<dbReference type="InterPro" id="IPR011782">
    <property type="entry name" value="Pept_S1C_Do"/>
</dbReference>
<comment type="catalytic activity">
    <reaction evidence="1">
        <text>Acts on substrates that are at least partially unfolded. The cleavage site P1 residue is normally between a pair of hydrophobic residues, such as Val-|-Val.</text>
        <dbReference type="EC" id="3.4.21.107"/>
    </reaction>
</comment>
<keyword evidence="10" id="KW-0378">Hydrolase</keyword>
<dbReference type="PRINTS" id="PR00834">
    <property type="entry name" value="PROTEASES2C"/>
</dbReference>
<keyword evidence="6 16" id="KW-0645">Protease</keyword>
<dbReference type="Pfam" id="PF13365">
    <property type="entry name" value="Trypsin_2"/>
    <property type="match status" value="1"/>
</dbReference>
<evidence type="ECO:0000256" key="9">
    <source>
        <dbReference type="ARBA" id="ARBA00022764"/>
    </source>
</evidence>
<evidence type="ECO:0000256" key="11">
    <source>
        <dbReference type="ARBA" id="ARBA00022825"/>
    </source>
</evidence>
<comment type="similarity">
    <text evidence="3">Belongs to the peptidase S1C family.</text>
</comment>
<dbReference type="PANTHER" id="PTHR22939">
    <property type="entry name" value="SERINE PROTEASE FAMILY S1C HTRA-RELATED"/>
    <property type="match status" value="1"/>
</dbReference>
<dbReference type="FunFam" id="2.40.10.120:FF:000007">
    <property type="entry name" value="Periplasmic serine endoprotease DegP-like"/>
    <property type="match status" value="1"/>
</dbReference>
<gene>
    <name evidence="16" type="ORF">MNBD_ALPHA03-2170</name>
</gene>
<organism evidence="16">
    <name type="scientific">hydrothermal vent metagenome</name>
    <dbReference type="NCBI Taxonomy" id="652676"/>
    <lineage>
        <taxon>unclassified sequences</taxon>
        <taxon>metagenomes</taxon>
        <taxon>ecological metagenomes</taxon>
    </lineage>
</organism>
<evidence type="ECO:0000313" key="16">
    <source>
        <dbReference type="EMBL" id="VAX04627.1"/>
    </source>
</evidence>
<evidence type="ECO:0000256" key="12">
    <source>
        <dbReference type="ARBA" id="ARBA00023016"/>
    </source>
</evidence>
<reference evidence="16" key="1">
    <citation type="submission" date="2018-06" db="EMBL/GenBank/DDBJ databases">
        <authorList>
            <person name="Zhirakovskaya E."/>
        </authorList>
    </citation>
    <scope>NUCLEOTIDE SEQUENCE</scope>
</reference>
<keyword evidence="8" id="KW-0677">Repeat</keyword>
<dbReference type="GO" id="GO:0006508">
    <property type="term" value="P:proteolysis"/>
    <property type="evidence" value="ECO:0007669"/>
    <property type="project" value="UniProtKB-KW"/>
</dbReference>
<keyword evidence="7" id="KW-0732">Signal</keyword>
<protein>
    <recommendedName>
        <fullName evidence="5">Probable periplasmic serine endoprotease DegP-like</fullName>
        <ecNumber evidence="4">3.4.21.107</ecNumber>
    </recommendedName>
    <alternativeName>
        <fullName evidence="13">Protease Do</fullName>
    </alternativeName>
</protein>
<keyword evidence="12" id="KW-0346">Stress response</keyword>
<dbReference type="InterPro" id="IPR036034">
    <property type="entry name" value="PDZ_sf"/>
</dbReference>
<sequence>MSKLNMSKLKKFNIGAMIIASFVLISPVAALAKGAPDSFADLAEKLLPAVVNVNTTQTIKIKRRTMPQIPGMEDFFRRFGQENDKRRNPGNGDEDSRQENGEDRALTRKRQSLGSGFIIDPSGIIVTNNHVIDKADEVMIKMHDGRELKAVVIGKDDKLDLAVLKVESDKPLPYVKFGDDSKSRIGDWVLAIGNPYSLGGTLTAGIISARNRDIQSGPYDKYIQTDASINRGNSGGPMFNMDGEVIGINTAIFSPSGGNIGIGFAIPSNQAQRVINQLREFGHTKRGRIGISFQAVTDDIAESLDMEEGHGALVSSVVEGGPADKAGIQVGDIIVEFEGKTIKERNELPIWVANTEIGKKAKIVVLRKGKRKSLTLVIDELPENENASDDESLTDEDQADQEVKEILGMGLEPLTEKSRKALKLEDNVAGVLITSVDRNSPAGEKGLRRGDVIVSITQEEVKTVEEALAKIEELRAKGRKSILLKIIRSGNTAFVTVKFDPKK</sequence>
<dbReference type="EC" id="3.4.21.107" evidence="4"/>
<dbReference type="AlphaFoldDB" id="A0A3B1BIC3"/>
<dbReference type="PROSITE" id="PS50106">
    <property type="entry name" value="PDZ"/>
    <property type="match status" value="2"/>
</dbReference>
<evidence type="ECO:0000256" key="1">
    <source>
        <dbReference type="ARBA" id="ARBA00001772"/>
    </source>
</evidence>
<dbReference type="InterPro" id="IPR001478">
    <property type="entry name" value="PDZ"/>
</dbReference>
<dbReference type="InterPro" id="IPR001940">
    <property type="entry name" value="Peptidase_S1C"/>
</dbReference>
<dbReference type="Pfam" id="PF13180">
    <property type="entry name" value="PDZ_2"/>
    <property type="match status" value="2"/>
</dbReference>
<evidence type="ECO:0000256" key="4">
    <source>
        <dbReference type="ARBA" id="ARBA00013035"/>
    </source>
</evidence>
<feature type="compositionally biased region" description="Basic and acidic residues" evidence="14">
    <location>
        <begin position="94"/>
        <end position="105"/>
    </location>
</feature>
<evidence type="ECO:0000256" key="3">
    <source>
        <dbReference type="ARBA" id="ARBA00010541"/>
    </source>
</evidence>
<dbReference type="SMART" id="SM00228">
    <property type="entry name" value="PDZ"/>
    <property type="match status" value="2"/>
</dbReference>
<feature type="region of interest" description="Disordered" evidence="14">
    <location>
        <begin position="80"/>
        <end position="105"/>
    </location>
</feature>
<proteinExistence type="inferred from homology"/>
<dbReference type="Gene3D" id="2.30.42.10">
    <property type="match status" value="2"/>
</dbReference>
<evidence type="ECO:0000259" key="15">
    <source>
        <dbReference type="PROSITE" id="PS50106"/>
    </source>
</evidence>
<dbReference type="EMBL" id="UOFW01000099">
    <property type="protein sequence ID" value="VAX04627.1"/>
    <property type="molecule type" value="Genomic_DNA"/>
</dbReference>
<dbReference type="GO" id="GO:0030313">
    <property type="term" value="C:cell envelope"/>
    <property type="evidence" value="ECO:0007669"/>
    <property type="project" value="UniProtKB-SubCell"/>
</dbReference>
<dbReference type="GO" id="GO:0004252">
    <property type="term" value="F:serine-type endopeptidase activity"/>
    <property type="evidence" value="ECO:0007669"/>
    <property type="project" value="InterPro"/>
</dbReference>
<dbReference type="SUPFAM" id="SSF50156">
    <property type="entry name" value="PDZ domain-like"/>
    <property type="match status" value="2"/>
</dbReference>
<evidence type="ECO:0000256" key="6">
    <source>
        <dbReference type="ARBA" id="ARBA00022670"/>
    </source>
</evidence>
<feature type="domain" description="PDZ" evidence="15">
    <location>
        <begin position="278"/>
        <end position="369"/>
    </location>
</feature>
<dbReference type="InterPro" id="IPR009003">
    <property type="entry name" value="Peptidase_S1_PA"/>
</dbReference>
<evidence type="ECO:0000256" key="2">
    <source>
        <dbReference type="ARBA" id="ARBA00004418"/>
    </source>
</evidence>
<evidence type="ECO:0000256" key="7">
    <source>
        <dbReference type="ARBA" id="ARBA00022729"/>
    </source>
</evidence>
<dbReference type="NCBIfam" id="TIGR02037">
    <property type="entry name" value="degP_htrA_DO"/>
    <property type="match status" value="1"/>
</dbReference>
<name>A0A3B1BIC3_9ZZZZ</name>
<evidence type="ECO:0000256" key="14">
    <source>
        <dbReference type="SAM" id="MobiDB-lite"/>
    </source>
</evidence>
<dbReference type="CDD" id="cd10839">
    <property type="entry name" value="cpPDZ1_DegP-like"/>
    <property type="match status" value="1"/>
</dbReference>
<evidence type="ECO:0000256" key="5">
    <source>
        <dbReference type="ARBA" id="ARBA00013958"/>
    </source>
</evidence>
<comment type="subcellular location">
    <subcellularLocation>
        <location evidence="2">Periplasm</location>
    </subcellularLocation>
</comment>
<dbReference type="Gene3D" id="2.40.10.120">
    <property type="match status" value="1"/>
</dbReference>
<keyword evidence="11" id="KW-0720">Serine protease</keyword>
<dbReference type="SUPFAM" id="SSF50494">
    <property type="entry name" value="Trypsin-like serine proteases"/>
    <property type="match status" value="1"/>
</dbReference>
<dbReference type="PANTHER" id="PTHR22939:SF130">
    <property type="entry name" value="PERIPLASMIC SERINE ENDOPROTEASE DEGP-LIKE-RELATED"/>
    <property type="match status" value="1"/>
</dbReference>
<evidence type="ECO:0000256" key="13">
    <source>
        <dbReference type="ARBA" id="ARBA00032850"/>
    </source>
</evidence>
<keyword evidence="9" id="KW-0574">Periplasm</keyword>
<accession>A0A3B1BIC3</accession>